<evidence type="ECO:0000313" key="2">
    <source>
        <dbReference type="EMBL" id="KAK9267518.1"/>
    </source>
</evidence>
<dbReference type="PANTHER" id="PTHR31900">
    <property type="entry name" value="F-BOX/RNI SUPERFAMILY PROTEIN-RELATED"/>
    <property type="match status" value="1"/>
</dbReference>
<dbReference type="InterPro" id="IPR006566">
    <property type="entry name" value="FBD"/>
</dbReference>
<comment type="caution">
    <text evidence="2">The sequence shown here is derived from an EMBL/GenBank/DDBJ whole genome shotgun (WGS) entry which is preliminary data.</text>
</comment>
<feature type="domain" description="FBD" evidence="1">
    <location>
        <begin position="142"/>
        <end position="215"/>
    </location>
</feature>
<proteinExistence type="predicted"/>
<accession>A0AAP0N7K6</accession>
<dbReference type="Pfam" id="PF08387">
    <property type="entry name" value="FBD"/>
    <property type="match status" value="1"/>
</dbReference>
<reference evidence="2 3" key="1">
    <citation type="journal article" date="2024" name="Plant J.">
        <title>Genome sequences and population genomics reveal climatic adaptation and genomic divergence between two closely related sweetgum species.</title>
        <authorList>
            <person name="Xu W.Q."/>
            <person name="Ren C.Q."/>
            <person name="Zhang X.Y."/>
            <person name="Comes H.P."/>
            <person name="Liu X.H."/>
            <person name="Li Y.G."/>
            <person name="Kettle C.J."/>
            <person name="Jalonen R."/>
            <person name="Gaisberger H."/>
            <person name="Ma Y.Z."/>
            <person name="Qiu Y.X."/>
        </authorList>
    </citation>
    <scope>NUCLEOTIDE SEQUENCE [LARGE SCALE GENOMIC DNA]</scope>
    <source>
        <strain evidence="2">Hangzhou</strain>
    </source>
</reference>
<sequence>MIFGTSLKFLSYSGELINDFCLHNSSSLVEACIYLLGRDNRPREVAYRVNKLLRGISNVNDLILSSKAVEVLDYAEELFVHLPMFNSLTSLEVDLWLMDFNCRAFLSIFQDFPCLESLLFSEGIGISTSFGKGDWILDPVPPCFLSHLTSIEVHKFYGNEQQLCVIKILLKNARVLDRMVLSCYGDFPGGLENQKKVHEQLIILPRASMSSIVLS</sequence>
<dbReference type="Proteomes" id="UP001415857">
    <property type="component" value="Unassembled WGS sequence"/>
</dbReference>
<keyword evidence="3" id="KW-1185">Reference proteome</keyword>
<evidence type="ECO:0000313" key="3">
    <source>
        <dbReference type="Proteomes" id="UP001415857"/>
    </source>
</evidence>
<dbReference type="InterPro" id="IPR050232">
    <property type="entry name" value="FBL13/AtMIF1-like"/>
</dbReference>
<dbReference type="PANTHER" id="PTHR31900:SF30">
    <property type="entry name" value="SUPERFAMILY PROTEIN, PUTATIVE-RELATED"/>
    <property type="match status" value="1"/>
</dbReference>
<gene>
    <name evidence="2" type="ORF">L1049_009946</name>
</gene>
<protein>
    <recommendedName>
        <fullName evidence="1">FBD domain-containing protein</fullName>
    </recommendedName>
</protein>
<name>A0AAP0N7K6_LIQFO</name>
<dbReference type="SMART" id="SM00579">
    <property type="entry name" value="FBD"/>
    <property type="match status" value="1"/>
</dbReference>
<organism evidence="2 3">
    <name type="scientific">Liquidambar formosana</name>
    <name type="common">Formosan gum</name>
    <dbReference type="NCBI Taxonomy" id="63359"/>
    <lineage>
        <taxon>Eukaryota</taxon>
        <taxon>Viridiplantae</taxon>
        <taxon>Streptophyta</taxon>
        <taxon>Embryophyta</taxon>
        <taxon>Tracheophyta</taxon>
        <taxon>Spermatophyta</taxon>
        <taxon>Magnoliopsida</taxon>
        <taxon>eudicotyledons</taxon>
        <taxon>Gunneridae</taxon>
        <taxon>Pentapetalae</taxon>
        <taxon>Saxifragales</taxon>
        <taxon>Altingiaceae</taxon>
        <taxon>Liquidambar</taxon>
    </lineage>
</organism>
<dbReference type="EMBL" id="JBBPBK010000016">
    <property type="protein sequence ID" value="KAK9267518.1"/>
    <property type="molecule type" value="Genomic_DNA"/>
</dbReference>
<dbReference type="AlphaFoldDB" id="A0AAP0N7K6"/>
<evidence type="ECO:0000259" key="1">
    <source>
        <dbReference type="SMART" id="SM00579"/>
    </source>
</evidence>